<dbReference type="GO" id="GO:0050660">
    <property type="term" value="F:flavin adenine dinucleotide binding"/>
    <property type="evidence" value="ECO:0007669"/>
    <property type="project" value="InterPro"/>
</dbReference>
<feature type="domain" description="Glucose-methanol-choline oxidoreductase N-terminal" evidence="16">
    <location>
        <begin position="189"/>
        <end position="283"/>
    </location>
</feature>
<evidence type="ECO:0000256" key="6">
    <source>
        <dbReference type="ARBA" id="ARBA00023002"/>
    </source>
</evidence>
<dbReference type="InParanoid" id="W0RMA8"/>
<dbReference type="Pfam" id="PF13450">
    <property type="entry name" value="NAD_binding_8"/>
    <property type="match status" value="1"/>
</dbReference>
<evidence type="ECO:0000313" key="19">
    <source>
        <dbReference type="Proteomes" id="UP000019151"/>
    </source>
</evidence>
<dbReference type="GO" id="GO:0016995">
    <property type="term" value="F:cholesterol oxidase activity"/>
    <property type="evidence" value="ECO:0007669"/>
    <property type="project" value="UniProtKB-EC"/>
</dbReference>
<keyword evidence="19" id="KW-1185">Reference proteome</keyword>
<dbReference type="InterPro" id="IPR036188">
    <property type="entry name" value="FAD/NAD-bd_sf"/>
</dbReference>
<dbReference type="RefSeq" id="WP_025413045.1">
    <property type="nucleotide sequence ID" value="NZ_CP007128.1"/>
</dbReference>
<protein>
    <recommendedName>
        <fullName evidence="14">Cholesterol oxidase</fullName>
        <ecNumber evidence="13">1.1.3.6</ecNumber>
        <ecNumber evidence="11">5.3.3.1</ecNumber>
    </recommendedName>
    <alternativeName>
        <fullName evidence="15">Cholesterol isomerase</fullName>
    </alternativeName>
</protein>
<dbReference type="PANTHER" id="PTHR47470:SF1">
    <property type="entry name" value="FAD-DEPENDENT OXIDOREDUCTASE 2 FAD BINDING DOMAIN-CONTAINING PROTEIN"/>
    <property type="match status" value="1"/>
</dbReference>
<dbReference type="STRING" id="861299.J421_4065"/>
<proteinExistence type="inferred from homology"/>
<keyword evidence="6" id="KW-0560">Oxidoreductase</keyword>
<dbReference type="GO" id="GO:0008203">
    <property type="term" value="P:cholesterol metabolic process"/>
    <property type="evidence" value="ECO:0007669"/>
    <property type="project" value="UniProtKB-KW"/>
</dbReference>
<keyword evidence="10" id="KW-0413">Isomerase</keyword>
<dbReference type="InterPro" id="IPR007867">
    <property type="entry name" value="GMC_OxRtase_C"/>
</dbReference>
<comment type="similarity">
    <text evidence="2">Belongs to the GMC oxidoreductase family.</text>
</comment>
<reference evidence="18 19" key="1">
    <citation type="journal article" date="2014" name="Genome Announc.">
        <title>Genome Sequence and Methylome of Soil Bacterium Gemmatirosa kalamazoonensis KBS708T, a Member of the Rarely Cultivated Gemmatimonadetes Phylum.</title>
        <authorList>
            <person name="Debruyn J.M."/>
            <person name="Radosevich M."/>
            <person name="Wommack K.E."/>
            <person name="Polson S.W."/>
            <person name="Hauser L.J."/>
            <person name="Fawaz M.N."/>
            <person name="Korlach J."/>
            <person name="Tsai Y.C."/>
        </authorList>
    </citation>
    <scope>NUCLEOTIDE SEQUENCE [LARGE SCALE GENOMIC DNA]</scope>
    <source>
        <strain evidence="18 19">KBS708</strain>
    </source>
</reference>
<evidence type="ECO:0000256" key="10">
    <source>
        <dbReference type="ARBA" id="ARBA00023235"/>
    </source>
</evidence>
<evidence type="ECO:0000256" key="15">
    <source>
        <dbReference type="ARBA" id="ARBA00049778"/>
    </source>
</evidence>
<evidence type="ECO:0000256" key="12">
    <source>
        <dbReference type="ARBA" id="ARBA00049645"/>
    </source>
</evidence>
<dbReference type="InterPro" id="IPR052542">
    <property type="entry name" value="Cholesterol_Oxidase"/>
</dbReference>
<evidence type="ECO:0000259" key="16">
    <source>
        <dbReference type="Pfam" id="PF00732"/>
    </source>
</evidence>
<evidence type="ECO:0000256" key="7">
    <source>
        <dbReference type="ARBA" id="ARBA00023098"/>
    </source>
</evidence>
<keyword evidence="7" id="KW-0443">Lipid metabolism</keyword>
<evidence type="ECO:0000256" key="5">
    <source>
        <dbReference type="ARBA" id="ARBA00022827"/>
    </source>
</evidence>
<dbReference type="SUPFAM" id="SSF51905">
    <property type="entry name" value="FAD/NAD(P)-binding domain"/>
    <property type="match status" value="1"/>
</dbReference>
<evidence type="ECO:0000313" key="18">
    <source>
        <dbReference type="EMBL" id="AHG91602.1"/>
    </source>
</evidence>
<dbReference type="GO" id="GO:0004769">
    <property type="term" value="F:steroid Delta-isomerase activity"/>
    <property type="evidence" value="ECO:0007669"/>
    <property type="project" value="UniProtKB-EC"/>
</dbReference>
<dbReference type="InterPro" id="IPR000172">
    <property type="entry name" value="GMC_OxRdtase_N"/>
</dbReference>
<keyword evidence="5" id="KW-0274">FAD</keyword>
<dbReference type="EMBL" id="CP007128">
    <property type="protein sequence ID" value="AHG91602.1"/>
    <property type="molecule type" value="Genomic_DNA"/>
</dbReference>
<dbReference type="EC" id="5.3.3.1" evidence="11"/>
<comment type="cofactor">
    <cofactor evidence="1">
        <name>FAD</name>
        <dbReference type="ChEBI" id="CHEBI:57692"/>
    </cofactor>
</comment>
<dbReference type="AlphaFoldDB" id="W0RMA8"/>
<dbReference type="Pfam" id="PF00732">
    <property type="entry name" value="GMC_oxred_N"/>
    <property type="match status" value="1"/>
</dbReference>
<name>W0RMA8_9BACT</name>
<comment type="pathway">
    <text evidence="12">Steroid metabolism; cholesterol degradation.</text>
</comment>
<organism evidence="18 19">
    <name type="scientific">Gemmatirosa kalamazoonensis</name>
    <dbReference type="NCBI Taxonomy" id="861299"/>
    <lineage>
        <taxon>Bacteria</taxon>
        <taxon>Pseudomonadati</taxon>
        <taxon>Gemmatimonadota</taxon>
        <taxon>Gemmatimonadia</taxon>
        <taxon>Gemmatimonadales</taxon>
        <taxon>Gemmatimonadaceae</taxon>
        <taxon>Gemmatirosa</taxon>
    </lineage>
</organism>
<evidence type="ECO:0000256" key="4">
    <source>
        <dbReference type="ARBA" id="ARBA00022630"/>
    </source>
</evidence>
<dbReference type="OrthoDB" id="517968at2"/>
<dbReference type="Proteomes" id="UP000019151">
    <property type="component" value="Chromosome"/>
</dbReference>
<dbReference type="eggNOG" id="COG2303">
    <property type="taxonomic scope" value="Bacteria"/>
</dbReference>
<evidence type="ECO:0000256" key="2">
    <source>
        <dbReference type="ARBA" id="ARBA00010790"/>
    </source>
</evidence>
<evidence type="ECO:0000256" key="13">
    <source>
        <dbReference type="ARBA" id="ARBA00049723"/>
    </source>
</evidence>
<evidence type="ECO:0000256" key="3">
    <source>
        <dbReference type="ARBA" id="ARBA00022548"/>
    </source>
</evidence>
<keyword evidence="4" id="KW-0285">Flavoprotein</keyword>
<evidence type="ECO:0000256" key="11">
    <source>
        <dbReference type="ARBA" id="ARBA00038856"/>
    </source>
</evidence>
<feature type="domain" description="Glucose-methanol-choline oxidoreductase C-terminal" evidence="17">
    <location>
        <begin position="470"/>
        <end position="524"/>
    </location>
</feature>
<dbReference type="PANTHER" id="PTHR47470">
    <property type="entry name" value="CHOLESTEROL OXIDASE"/>
    <property type="match status" value="1"/>
</dbReference>
<dbReference type="KEGG" id="gba:J421_4065"/>
<evidence type="ECO:0000256" key="9">
    <source>
        <dbReference type="ARBA" id="ARBA00023221"/>
    </source>
</evidence>
<evidence type="ECO:0000256" key="8">
    <source>
        <dbReference type="ARBA" id="ARBA00023166"/>
    </source>
</evidence>
<evidence type="ECO:0000256" key="14">
    <source>
        <dbReference type="ARBA" id="ARBA00049744"/>
    </source>
</evidence>
<evidence type="ECO:0000256" key="1">
    <source>
        <dbReference type="ARBA" id="ARBA00001974"/>
    </source>
</evidence>
<dbReference type="Gene3D" id="3.50.50.60">
    <property type="entry name" value="FAD/NAD(P)-binding domain"/>
    <property type="match status" value="3"/>
</dbReference>
<accession>W0RMA8</accession>
<keyword evidence="9" id="KW-0753">Steroid metabolism</keyword>
<sequence length="604" mass="65757">MRDATYDYVIVGSGFGGSVSALRLAEKGYRVLVLERGRRFRDEDFARTTWNLRRYLWAPALRCFGILQISPFRDVFVLHGAGVGGGSLGYANVLTAPDDATFDTPAWRHLADWRALLAPHFATARRMLGVAENPRLGPADGALHEIARSLGTEGTFRPVPVGAYFGEPGREGQEVPDPYFGGEGPPRRGCIHCGACMVGCRHNAKNTLVKNYLWLAERRGVEVRAECHVRDVRPLGRDEDDGARYAVEYVSSTALLRRRATVVRARHVVFAAGALGTLRLLLRCRDVTRSLPRLSPRLGDLVRTNSEALLGVGSRDRTVDYSKGVAITSIFNADPVTTIEPVRYPAGSSALRFLAGPLVDSGGRLARVAKTLVDLVRRPMDVLRAYVLPGWAERTTILLVMQTEDNRIRLRLGRSVFTAWRRDLVSRPDEEATIPVKVDVGHRVARAFAERTNGVAMGSINEGLLGIPMTAHILGGCPVGRDASEGVVGLDGQVHGHPGLYVVDGSIMPGNPGVNPSLTIAALAEYLMSLVPPSERDFGAAGEDAIGAEAAAVERHERVQHERHVAARHHLEAERAADDVVALVGDARRRHGAAERRVVDDRLG</sequence>
<dbReference type="Pfam" id="PF05199">
    <property type="entry name" value="GMC_oxred_C"/>
    <property type="match status" value="1"/>
</dbReference>
<dbReference type="HOGENOM" id="CLU_002483_2_0_0"/>
<gene>
    <name evidence="18" type="ORF">J421_4065</name>
</gene>
<dbReference type="EC" id="1.1.3.6" evidence="13"/>
<dbReference type="PRINTS" id="PR00411">
    <property type="entry name" value="PNDRDTASEI"/>
</dbReference>
<evidence type="ECO:0000259" key="17">
    <source>
        <dbReference type="Pfam" id="PF05199"/>
    </source>
</evidence>
<keyword evidence="8" id="KW-1207">Sterol metabolism</keyword>
<keyword evidence="3" id="KW-0153">Cholesterol metabolism</keyword>